<dbReference type="EMBL" id="JACIEH010000001">
    <property type="protein sequence ID" value="MBB4098214.1"/>
    <property type="molecule type" value="Genomic_DNA"/>
</dbReference>
<dbReference type="Gene3D" id="3.30.360.10">
    <property type="entry name" value="Dihydrodipicolinate Reductase, domain 2"/>
    <property type="match status" value="1"/>
</dbReference>
<dbReference type="GO" id="GO:0000166">
    <property type="term" value="F:nucleotide binding"/>
    <property type="evidence" value="ECO:0007669"/>
    <property type="project" value="InterPro"/>
</dbReference>
<keyword evidence="6" id="KW-1185">Reference proteome</keyword>
<gene>
    <name evidence="5" type="ORF">GGR46_001747</name>
</gene>
<dbReference type="NCBIfam" id="NF008607">
    <property type="entry name" value="PRK11579.1"/>
    <property type="match status" value="1"/>
</dbReference>
<dbReference type="Gene3D" id="3.40.50.720">
    <property type="entry name" value="NAD(P)-binding Rossmann-like Domain"/>
    <property type="match status" value="1"/>
</dbReference>
<dbReference type="Pfam" id="PF02894">
    <property type="entry name" value="GFO_IDH_MocA_C"/>
    <property type="match status" value="1"/>
</dbReference>
<dbReference type="PANTHER" id="PTHR43708">
    <property type="entry name" value="CONSERVED EXPRESSED OXIDOREDUCTASE (EUROFUNG)"/>
    <property type="match status" value="1"/>
</dbReference>
<evidence type="ECO:0000259" key="3">
    <source>
        <dbReference type="Pfam" id="PF01408"/>
    </source>
</evidence>
<evidence type="ECO:0000256" key="2">
    <source>
        <dbReference type="ARBA" id="ARBA00023002"/>
    </source>
</evidence>
<protein>
    <submittedName>
        <fullName evidence="5">Scyllo-inositol 2-dehydrogenase (NADP+)</fullName>
        <ecNumber evidence="5">1.1.1.371</ecNumber>
    </submittedName>
</protein>
<evidence type="ECO:0000259" key="4">
    <source>
        <dbReference type="Pfam" id="PF02894"/>
    </source>
</evidence>
<dbReference type="EC" id="1.1.1.371" evidence="5"/>
<dbReference type="RefSeq" id="WP_183996483.1">
    <property type="nucleotide sequence ID" value="NZ_JACIEH010000001.1"/>
</dbReference>
<accession>A0A7W6NX54</accession>
<dbReference type="PANTHER" id="PTHR43708:SF5">
    <property type="entry name" value="CONSERVED EXPRESSED OXIDOREDUCTASE (EUROFUNG)-RELATED"/>
    <property type="match status" value="1"/>
</dbReference>
<dbReference type="InterPro" id="IPR051317">
    <property type="entry name" value="Gfo/Idh/MocA_oxidoreduct"/>
</dbReference>
<evidence type="ECO:0000256" key="1">
    <source>
        <dbReference type="ARBA" id="ARBA00010928"/>
    </source>
</evidence>
<dbReference type="InterPro" id="IPR004104">
    <property type="entry name" value="Gfo/Idh/MocA-like_OxRdtase_C"/>
</dbReference>
<evidence type="ECO:0000313" key="6">
    <source>
        <dbReference type="Proteomes" id="UP000557392"/>
    </source>
</evidence>
<organism evidence="5 6">
    <name type="scientific">Sphingomonas kyeonggiensis</name>
    <dbReference type="NCBI Taxonomy" id="1268553"/>
    <lineage>
        <taxon>Bacteria</taxon>
        <taxon>Pseudomonadati</taxon>
        <taxon>Pseudomonadota</taxon>
        <taxon>Alphaproteobacteria</taxon>
        <taxon>Sphingomonadales</taxon>
        <taxon>Sphingomonadaceae</taxon>
        <taxon>Sphingomonas</taxon>
    </lineage>
</organism>
<comment type="similarity">
    <text evidence="1">Belongs to the Gfo/Idh/MocA family.</text>
</comment>
<dbReference type="Proteomes" id="UP000557392">
    <property type="component" value="Unassembled WGS sequence"/>
</dbReference>
<proteinExistence type="inferred from homology"/>
<dbReference type="AlphaFoldDB" id="A0A7W6NX54"/>
<feature type="domain" description="Gfo/Idh/MocA-like oxidoreductase N-terminal" evidence="3">
    <location>
        <begin position="2"/>
        <end position="116"/>
    </location>
</feature>
<sequence>MIRTGVIGYGLGGLAFHAPLVDAVPELELAAIATSRGADVHARYPDVAVVTPDALLADPSIELVVVTTPNDTHVPLARRALEAGKHVVIDKPFATNVPDGEGLIALAKEKGRLVSAFHNRRWDGDFLTVRKLLDSGVLGEVMLAELRWDRFRPALAQAWKEDPEAGAGILADLGPHLIDQALQLFGIPQAVQGDIAVQREGGRTDDYFEITLFYGQRRVTLSAGRLFVTPRPRFWLHGTRADFAKHGLDPQEPRVKDGARYTDPGVGDEEPQFHGTLTRADGGSEIVPTETGDYRGFYSGIARAIATGGPAPVPGEDAVLGLRIAELARESAREGRRLGL</sequence>
<dbReference type="InterPro" id="IPR000683">
    <property type="entry name" value="Gfo/Idh/MocA-like_OxRdtase_N"/>
</dbReference>
<comment type="caution">
    <text evidence="5">The sequence shown here is derived from an EMBL/GenBank/DDBJ whole genome shotgun (WGS) entry which is preliminary data.</text>
</comment>
<keyword evidence="2 5" id="KW-0560">Oxidoreductase</keyword>
<reference evidence="5 6" key="1">
    <citation type="submission" date="2020-08" db="EMBL/GenBank/DDBJ databases">
        <title>Genomic Encyclopedia of Type Strains, Phase IV (KMG-IV): sequencing the most valuable type-strain genomes for metagenomic binning, comparative biology and taxonomic classification.</title>
        <authorList>
            <person name="Goeker M."/>
        </authorList>
    </citation>
    <scope>NUCLEOTIDE SEQUENCE [LARGE SCALE GENOMIC DNA]</scope>
    <source>
        <strain evidence="5 6">DSM 101806</strain>
    </source>
</reference>
<feature type="domain" description="Gfo/Idh/MocA-like oxidoreductase C-terminal" evidence="4">
    <location>
        <begin position="130"/>
        <end position="338"/>
    </location>
</feature>
<dbReference type="InterPro" id="IPR036291">
    <property type="entry name" value="NAD(P)-bd_dom_sf"/>
</dbReference>
<dbReference type="SUPFAM" id="SSF51735">
    <property type="entry name" value="NAD(P)-binding Rossmann-fold domains"/>
    <property type="match status" value="1"/>
</dbReference>
<evidence type="ECO:0000313" key="5">
    <source>
        <dbReference type="EMBL" id="MBB4098214.1"/>
    </source>
</evidence>
<name>A0A7W6NX54_9SPHN</name>
<dbReference type="SUPFAM" id="SSF55347">
    <property type="entry name" value="Glyceraldehyde-3-phosphate dehydrogenase-like, C-terminal domain"/>
    <property type="match status" value="1"/>
</dbReference>
<dbReference type="Pfam" id="PF01408">
    <property type="entry name" value="GFO_IDH_MocA"/>
    <property type="match status" value="1"/>
</dbReference>
<dbReference type="GO" id="GO:0102497">
    <property type="term" value="F:scyllo-inositol dehydrogenase (NADP+) activity"/>
    <property type="evidence" value="ECO:0007669"/>
    <property type="project" value="UniProtKB-EC"/>
</dbReference>